<evidence type="ECO:0000313" key="2">
    <source>
        <dbReference type="EMBL" id="CAL1356530.1"/>
    </source>
</evidence>
<dbReference type="AlphaFoldDB" id="A0AAV2CIY6"/>
<protein>
    <submittedName>
        <fullName evidence="2">Uncharacterized protein</fullName>
    </submittedName>
</protein>
<gene>
    <name evidence="2" type="ORF">LTRI10_LOCUS4232</name>
</gene>
<reference evidence="2 3" key="1">
    <citation type="submission" date="2024-04" db="EMBL/GenBank/DDBJ databases">
        <authorList>
            <person name="Fracassetti M."/>
        </authorList>
    </citation>
    <scope>NUCLEOTIDE SEQUENCE [LARGE SCALE GENOMIC DNA]</scope>
</reference>
<evidence type="ECO:0000313" key="3">
    <source>
        <dbReference type="Proteomes" id="UP001497516"/>
    </source>
</evidence>
<proteinExistence type="predicted"/>
<dbReference type="Proteomes" id="UP001497516">
    <property type="component" value="Chromosome 1"/>
</dbReference>
<organism evidence="2 3">
    <name type="scientific">Linum trigynum</name>
    <dbReference type="NCBI Taxonomy" id="586398"/>
    <lineage>
        <taxon>Eukaryota</taxon>
        <taxon>Viridiplantae</taxon>
        <taxon>Streptophyta</taxon>
        <taxon>Embryophyta</taxon>
        <taxon>Tracheophyta</taxon>
        <taxon>Spermatophyta</taxon>
        <taxon>Magnoliopsida</taxon>
        <taxon>eudicotyledons</taxon>
        <taxon>Gunneridae</taxon>
        <taxon>Pentapetalae</taxon>
        <taxon>rosids</taxon>
        <taxon>fabids</taxon>
        <taxon>Malpighiales</taxon>
        <taxon>Linaceae</taxon>
        <taxon>Linum</taxon>
    </lineage>
</organism>
<keyword evidence="3" id="KW-1185">Reference proteome</keyword>
<evidence type="ECO:0000256" key="1">
    <source>
        <dbReference type="SAM" id="MobiDB-lite"/>
    </source>
</evidence>
<feature type="compositionally biased region" description="Basic residues" evidence="1">
    <location>
        <begin position="28"/>
        <end position="55"/>
    </location>
</feature>
<name>A0AAV2CIY6_9ROSI</name>
<sequence>MSQWLHLRRTRLSWTRTREGNPCQKGWSFRKRTWRTRRRQSQRLHRMRTRLRRTRMREGNPSGGQSLSERVVFPEADLADEEEADPAAPPNENEAAPDEDEGGQSLSERVAFQSRGHATEEKSLK</sequence>
<dbReference type="EMBL" id="OZ034813">
    <property type="protein sequence ID" value="CAL1356530.1"/>
    <property type="molecule type" value="Genomic_DNA"/>
</dbReference>
<feature type="region of interest" description="Disordered" evidence="1">
    <location>
        <begin position="18"/>
        <end position="125"/>
    </location>
</feature>
<accession>A0AAV2CIY6</accession>